<evidence type="ECO:0000313" key="3">
    <source>
        <dbReference type="Proteomes" id="UP000285478"/>
    </source>
</evidence>
<gene>
    <name evidence="2" type="ORF">EPV75_01100</name>
</gene>
<dbReference type="RefSeq" id="WP_128384184.1">
    <property type="nucleotide sequence ID" value="NZ_CP035033.1"/>
</dbReference>
<accession>A0A451G4G8</accession>
<feature type="transmembrane region" description="Helical" evidence="1">
    <location>
        <begin position="12"/>
        <end position="29"/>
    </location>
</feature>
<dbReference type="EMBL" id="CP035033">
    <property type="protein sequence ID" value="QAB14366.1"/>
    <property type="molecule type" value="Genomic_DNA"/>
</dbReference>
<keyword evidence="3" id="KW-1185">Reference proteome</keyword>
<dbReference type="KEGG" id="htr:EPV75_01100"/>
<organism evidence="2 3">
    <name type="scientific">Hydrogenovibrio thermophilus</name>
    <dbReference type="NCBI Taxonomy" id="265883"/>
    <lineage>
        <taxon>Bacteria</taxon>
        <taxon>Pseudomonadati</taxon>
        <taxon>Pseudomonadota</taxon>
        <taxon>Gammaproteobacteria</taxon>
        <taxon>Thiotrichales</taxon>
        <taxon>Piscirickettsiaceae</taxon>
        <taxon>Hydrogenovibrio</taxon>
    </lineage>
</organism>
<keyword evidence="1" id="KW-1133">Transmembrane helix</keyword>
<dbReference type="AlphaFoldDB" id="A0A451G4G8"/>
<dbReference type="Proteomes" id="UP000285478">
    <property type="component" value="Chromosome"/>
</dbReference>
<keyword evidence="1" id="KW-0812">Transmembrane</keyword>
<name>A0A451G4G8_9GAMM</name>
<protein>
    <submittedName>
        <fullName evidence="2">Uncharacterized protein</fullName>
    </submittedName>
</protein>
<evidence type="ECO:0000313" key="2">
    <source>
        <dbReference type="EMBL" id="QAB14366.1"/>
    </source>
</evidence>
<keyword evidence="1" id="KW-0472">Membrane</keyword>
<reference evidence="2 3" key="1">
    <citation type="journal article" date="2018" name="Environ. Microbiol.">
        <title>Genomes of ubiquitous marine and hypersaline Hydrogenovibrio, Thiomicrorhabdus and Thiomicrospira spp. encode a diversity of mechanisms to sustain chemolithoautotrophy in heterogeneous environments.</title>
        <authorList>
            <person name="Scott K.M."/>
            <person name="Williams J."/>
            <person name="Porter C.M.B."/>
            <person name="Russel S."/>
            <person name="Harmer T.L."/>
            <person name="Paul J.H."/>
            <person name="Antonen K.M."/>
            <person name="Bridges M.K."/>
            <person name="Camper G.J."/>
            <person name="Campla C.K."/>
            <person name="Casella L.G."/>
            <person name="Chase E."/>
            <person name="Conrad J.W."/>
            <person name="Cruz M.C."/>
            <person name="Dunlap D.S."/>
            <person name="Duran L."/>
            <person name="Fahsbender E.M."/>
            <person name="Goldsmith D.B."/>
            <person name="Keeley R.F."/>
            <person name="Kondoff M.R."/>
            <person name="Kussy B.I."/>
            <person name="Lane M.K."/>
            <person name="Lawler S."/>
            <person name="Leigh B.A."/>
            <person name="Lewis C."/>
            <person name="Lostal L.M."/>
            <person name="Marking D."/>
            <person name="Mancera P.A."/>
            <person name="McClenthan E.C."/>
            <person name="McIntyre E.A."/>
            <person name="Mine J.A."/>
            <person name="Modi S."/>
            <person name="Moore B.D."/>
            <person name="Morgan W.A."/>
            <person name="Nelson K.M."/>
            <person name="Nguyen K.N."/>
            <person name="Ogburn N."/>
            <person name="Parrino D.G."/>
            <person name="Pedapudi A.D."/>
            <person name="Pelham R.P."/>
            <person name="Preece A.M."/>
            <person name="Rampersad E.A."/>
            <person name="Richardson J.C."/>
            <person name="Rodgers C.M."/>
            <person name="Schaffer B.L."/>
            <person name="Sheridan N.E."/>
            <person name="Solone M.R."/>
            <person name="Staley Z.R."/>
            <person name="Tabuchi M."/>
            <person name="Waide R.J."/>
            <person name="Wanjugi P.W."/>
            <person name="Young S."/>
            <person name="Clum A."/>
            <person name="Daum C."/>
            <person name="Huntemann M."/>
            <person name="Ivanova N."/>
            <person name="Kyrpides N."/>
            <person name="Mikhailova N."/>
            <person name="Palaniappan K."/>
            <person name="Pillay M."/>
            <person name="Reddy T.B.K."/>
            <person name="Shapiro N."/>
            <person name="Stamatis D."/>
            <person name="Varghese N."/>
            <person name="Woyke T."/>
            <person name="Boden R."/>
            <person name="Freyermuth S.K."/>
            <person name="Kerfeld C.A."/>
        </authorList>
    </citation>
    <scope>NUCLEOTIDE SEQUENCE [LARGE SCALE GENOMIC DNA]</scope>
    <source>
        <strain evidence="2 3">JR-2</strain>
    </source>
</reference>
<evidence type="ECO:0000256" key="1">
    <source>
        <dbReference type="SAM" id="Phobius"/>
    </source>
</evidence>
<proteinExistence type="predicted"/>
<sequence>MSQSKQRRFPTFLIVLLAAVGLTAVFILIPPNREEVSDKLLPWNSHYNQANQLEALGLVLNQSTPNDAKKLFGNDVEVKIFSKKDESGKAAEVYFPSMNIATIRGAMALSLDVSKEELNRYYSQGVQTTVTQTGNRQVTPNSENIEKLMAKPIKLVTLIPRKNLTKRAIEMRFGQPQRVEKQSDGLEHWFYPDKGLEVLYDEEGPDALQYGPSIQ</sequence>